<protein>
    <submittedName>
        <fullName evidence="2">Uncharacterized protein</fullName>
    </submittedName>
</protein>
<feature type="transmembrane region" description="Helical" evidence="1">
    <location>
        <begin position="66"/>
        <end position="91"/>
    </location>
</feature>
<keyword evidence="1" id="KW-0472">Membrane</keyword>
<organism evidence="2 3">
    <name type="scientific">Pyrococcus kukulkanii</name>
    <dbReference type="NCBI Taxonomy" id="1609559"/>
    <lineage>
        <taxon>Archaea</taxon>
        <taxon>Methanobacteriati</taxon>
        <taxon>Methanobacteriota</taxon>
        <taxon>Thermococci</taxon>
        <taxon>Thermococcales</taxon>
        <taxon>Thermococcaceae</taxon>
        <taxon>Pyrococcus</taxon>
    </lineage>
</organism>
<gene>
    <name evidence="2" type="ORF">P8X34_11755</name>
</gene>
<feature type="transmembrane region" description="Helical" evidence="1">
    <location>
        <begin position="12"/>
        <end position="45"/>
    </location>
</feature>
<keyword evidence="1" id="KW-1133">Transmembrane helix</keyword>
<evidence type="ECO:0000313" key="3">
    <source>
        <dbReference type="Proteomes" id="UP001571980"/>
    </source>
</evidence>
<dbReference type="Proteomes" id="UP001571980">
    <property type="component" value="Unassembled WGS sequence"/>
</dbReference>
<proteinExistence type="predicted"/>
<sequence>MSLMTLLELGWFGVIVVLAFLTLHGHITALLALIAFLGALGIHYFTNKGDPFIVNLAPLGAGFRMFVAEFVLILSLLTGNLLLAILAGTFIPFEYFMEG</sequence>
<evidence type="ECO:0000256" key="1">
    <source>
        <dbReference type="SAM" id="Phobius"/>
    </source>
</evidence>
<evidence type="ECO:0000313" key="2">
    <source>
        <dbReference type="EMBL" id="MFA4805401.1"/>
    </source>
</evidence>
<keyword evidence="1" id="KW-0812">Transmembrane</keyword>
<dbReference type="RefSeq" id="WP_372815972.1">
    <property type="nucleotide sequence ID" value="NZ_JARRIF010000001.1"/>
</dbReference>
<comment type="caution">
    <text evidence="2">The sequence shown here is derived from an EMBL/GenBank/DDBJ whole genome shotgun (WGS) entry which is preliminary data.</text>
</comment>
<accession>A0ABV4T6Q3</accession>
<reference evidence="2 3" key="1">
    <citation type="submission" date="2023-03" db="EMBL/GenBank/DDBJ databases">
        <title>Speciation in Pyrococcus: adaptation to high temperature as a mechanism.</title>
        <authorList>
            <person name="Gu J."/>
        </authorList>
    </citation>
    <scope>NUCLEOTIDE SEQUENCE [LARGE SCALE GENOMIC DNA]</scope>
    <source>
        <strain evidence="2 3">LMOA34</strain>
    </source>
</reference>
<keyword evidence="3" id="KW-1185">Reference proteome</keyword>
<dbReference type="EMBL" id="JARRIG010000008">
    <property type="protein sequence ID" value="MFA4805401.1"/>
    <property type="molecule type" value="Genomic_DNA"/>
</dbReference>
<name>A0ABV4T6Q3_9EURY</name>